<gene>
    <name evidence="3" type="ORF">H9626_14720</name>
</gene>
<feature type="transmembrane region" description="Helical" evidence="1">
    <location>
        <begin position="268"/>
        <end position="286"/>
    </location>
</feature>
<sequence>MFILTIFTPAYNRAHTIGRTYESLCRQTCKDFEWLIVDDGSSDNTRALVEGWMKENKIPIRYIYQQNQGMHGAHNTAYRNIETELNTCIDSDDYMPDDAVDKIITFWKRNGSNRYAGLIGLDRTEDGKIIGTKFPENMNSTTLYGFYARGGKGDKKLVYRTEVIRQYPEYPLFDGERYVSLGYKYQLIDQDYELLTMNESLVVVEYQADGSSRNMYKQYWNNPKGFAFIRKADMKLMPGWKRKFRACIHYVSSSLRAKNKYFISESPLPLATLLAFIPGFILYKYTEYKVKSDKKFKLKHE</sequence>
<keyword evidence="4" id="KW-1185">Reference proteome</keyword>
<dbReference type="EMBL" id="JACSPQ010000061">
    <property type="protein sequence ID" value="MBD8003435.1"/>
    <property type="molecule type" value="Genomic_DNA"/>
</dbReference>
<evidence type="ECO:0000313" key="3">
    <source>
        <dbReference type="EMBL" id="MBD8003435.1"/>
    </source>
</evidence>
<evidence type="ECO:0000259" key="2">
    <source>
        <dbReference type="Pfam" id="PF00535"/>
    </source>
</evidence>
<dbReference type="CDD" id="cd00761">
    <property type="entry name" value="Glyco_tranf_GTA_type"/>
    <property type="match status" value="1"/>
</dbReference>
<protein>
    <submittedName>
        <fullName evidence="3">Glycosyltransferase family 2 protein</fullName>
    </submittedName>
</protein>
<comment type="caution">
    <text evidence="3">The sequence shown here is derived from an EMBL/GenBank/DDBJ whole genome shotgun (WGS) entry which is preliminary data.</text>
</comment>
<dbReference type="PANTHER" id="PTHR22916">
    <property type="entry name" value="GLYCOSYLTRANSFERASE"/>
    <property type="match status" value="1"/>
</dbReference>
<name>A0ABR8VFD6_9BACT</name>
<dbReference type="InterPro" id="IPR029044">
    <property type="entry name" value="Nucleotide-diphossugar_trans"/>
</dbReference>
<evidence type="ECO:0000256" key="1">
    <source>
        <dbReference type="SAM" id="Phobius"/>
    </source>
</evidence>
<dbReference type="RefSeq" id="WP_191710970.1">
    <property type="nucleotide sequence ID" value="NZ_JACSPQ010000061.1"/>
</dbReference>
<evidence type="ECO:0000313" key="4">
    <source>
        <dbReference type="Proteomes" id="UP000616346"/>
    </source>
</evidence>
<dbReference type="Pfam" id="PF00535">
    <property type="entry name" value="Glycos_transf_2"/>
    <property type="match status" value="1"/>
</dbReference>
<dbReference type="Gene3D" id="3.90.550.10">
    <property type="entry name" value="Spore Coat Polysaccharide Biosynthesis Protein SpsA, Chain A"/>
    <property type="match status" value="1"/>
</dbReference>
<accession>A0ABR8VFD6</accession>
<dbReference type="SUPFAM" id="SSF53448">
    <property type="entry name" value="Nucleotide-diphospho-sugar transferases"/>
    <property type="match status" value="1"/>
</dbReference>
<organism evidence="3 4">
    <name type="scientific">Phocaeicola faecium</name>
    <dbReference type="NCBI Taxonomy" id="2762213"/>
    <lineage>
        <taxon>Bacteria</taxon>
        <taxon>Pseudomonadati</taxon>
        <taxon>Bacteroidota</taxon>
        <taxon>Bacteroidia</taxon>
        <taxon>Bacteroidales</taxon>
        <taxon>Bacteroidaceae</taxon>
        <taxon>Phocaeicola</taxon>
    </lineage>
</organism>
<keyword evidence="1" id="KW-0472">Membrane</keyword>
<proteinExistence type="predicted"/>
<reference evidence="3 4" key="1">
    <citation type="submission" date="2020-08" db="EMBL/GenBank/DDBJ databases">
        <title>A Genomic Blueprint of the Chicken Gut Microbiome.</title>
        <authorList>
            <person name="Gilroy R."/>
            <person name="Ravi A."/>
            <person name="Getino M."/>
            <person name="Pursley I."/>
            <person name="Horton D.L."/>
            <person name="Alikhan N.-F."/>
            <person name="Baker D."/>
            <person name="Gharbi K."/>
            <person name="Hall N."/>
            <person name="Watson M."/>
            <person name="Adriaenssens E.M."/>
            <person name="Foster-Nyarko E."/>
            <person name="Jarju S."/>
            <person name="Secka A."/>
            <person name="Antonio M."/>
            <person name="Oren A."/>
            <person name="Chaudhuri R."/>
            <person name="La Ragione R.M."/>
            <person name="Hildebrand F."/>
            <person name="Pallen M.J."/>
        </authorList>
    </citation>
    <scope>NUCLEOTIDE SEQUENCE [LARGE SCALE GENOMIC DNA]</scope>
    <source>
        <strain evidence="3 4">Sa1YUN3</strain>
    </source>
</reference>
<dbReference type="Proteomes" id="UP000616346">
    <property type="component" value="Unassembled WGS sequence"/>
</dbReference>
<feature type="domain" description="Glycosyltransferase 2-like" evidence="2">
    <location>
        <begin position="5"/>
        <end position="126"/>
    </location>
</feature>
<keyword evidence="1" id="KW-1133">Transmembrane helix</keyword>
<dbReference type="InterPro" id="IPR001173">
    <property type="entry name" value="Glyco_trans_2-like"/>
</dbReference>
<keyword evidence="1" id="KW-0812">Transmembrane</keyword>
<dbReference type="PANTHER" id="PTHR22916:SF3">
    <property type="entry name" value="UDP-GLCNAC:BETAGAL BETA-1,3-N-ACETYLGLUCOSAMINYLTRANSFERASE-LIKE PROTEIN 1"/>
    <property type="match status" value="1"/>
</dbReference>